<comment type="caution">
    <text evidence="1">The sequence shown here is derived from an EMBL/GenBank/DDBJ whole genome shotgun (WGS) entry which is preliminary data.</text>
</comment>
<gene>
    <name evidence="1" type="ORF">H2200_002975</name>
</gene>
<dbReference type="Proteomes" id="UP001172673">
    <property type="component" value="Unassembled WGS sequence"/>
</dbReference>
<organism evidence="1 2">
    <name type="scientific">Cladophialophora chaetospira</name>
    <dbReference type="NCBI Taxonomy" id="386627"/>
    <lineage>
        <taxon>Eukaryota</taxon>
        <taxon>Fungi</taxon>
        <taxon>Dikarya</taxon>
        <taxon>Ascomycota</taxon>
        <taxon>Pezizomycotina</taxon>
        <taxon>Eurotiomycetes</taxon>
        <taxon>Chaetothyriomycetidae</taxon>
        <taxon>Chaetothyriales</taxon>
        <taxon>Herpotrichiellaceae</taxon>
        <taxon>Cladophialophora</taxon>
    </lineage>
</organism>
<accession>A0AA38XGJ7</accession>
<name>A0AA38XGJ7_9EURO</name>
<reference evidence="1" key="1">
    <citation type="submission" date="2022-10" db="EMBL/GenBank/DDBJ databases">
        <title>Culturing micro-colonial fungi from biological soil crusts in the Mojave desert and describing Neophaeococcomyces mojavensis, and introducing the new genera and species Taxawa tesnikishii.</title>
        <authorList>
            <person name="Kurbessoian T."/>
            <person name="Stajich J.E."/>
        </authorList>
    </citation>
    <scope>NUCLEOTIDE SEQUENCE</scope>
    <source>
        <strain evidence="1">TK_41</strain>
    </source>
</reference>
<dbReference type="AlphaFoldDB" id="A0AA38XGJ7"/>
<keyword evidence="2" id="KW-1185">Reference proteome</keyword>
<dbReference type="EMBL" id="JAPDRK010000004">
    <property type="protein sequence ID" value="KAJ9613034.1"/>
    <property type="molecule type" value="Genomic_DNA"/>
</dbReference>
<protein>
    <submittedName>
        <fullName evidence="1">Uncharacterized protein</fullName>
    </submittedName>
</protein>
<sequence>MTETITAPYSPKVFESLEDLLPATAKFKDLKGPEWLDEVGKGLLEKHAMTRTFGYQLLHRHFDLNDDEMLVEVNNVSTPWPKEAASDSPRSKISGRSWKLVAKENSDSKKSAFMPYEFAYNSVCTKDDNTTDLTAPINLNDGNHKAFLDEFPASICNAGLDHIIALTAIPEIDHRGGLEITQGRANILLLPGQFYSADAENGVEATWYFPAGVPVNYWCSIKCLPGSGPSGHSGTSDHQPGGD</sequence>
<evidence type="ECO:0000313" key="1">
    <source>
        <dbReference type="EMBL" id="KAJ9613034.1"/>
    </source>
</evidence>
<evidence type="ECO:0000313" key="2">
    <source>
        <dbReference type="Proteomes" id="UP001172673"/>
    </source>
</evidence>
<proteinExistence type="predicted"/>